<proteinExistence type="predicted"/>
<name>A0A1S0U3A0_LOALO</name>
<dbReference type="AlphaFoldDB" id="A0A1S0U3A0"/>
<dbReference type="EMBL" id="JH712072">
    <property type="protein sequence ID" value="EFO24544.1"/>
    <property type="molecule type" value="Genomic_DNA"/>
</dbReference>
<accession>A0A1S0U3A0</accession>
<protein>
    <submittedName>
        <fullName evidence="1">Uncharacterized protein</fullName>
    </submittedName>
</protein>
<reference evidence="1" key="1">
    <citation type="submission" date="2012-04" db="EMBL/GenBank/DDBJ databases">
        <title>The Genome Sequence of Loa loa.</title>
        <authorList>
            <consortium name="The Broad Institute Genome Sequencing Platform"/>
            <consortium name="Broad Institute Genome Sequencing Center for Infectious Disease"/>
            <person name="Nutman T.B."/>
            <person name="Fink D.L."/>
            <person name="Russ C."/>
            <person name="Young S."/>
            <person name="Zeng Q."/>
            <person name="Gargeya S."/>
            <person name="Alvarado L."/>
            <person name="Berlin A."/>
            <person name="Chapman S.B."/>
            <person name="Chen Z."/>
            <person name="Freedman E."/>
            <person name="Gellesch M."/>
            <person name="Goldberg J."/>
            <person name="Griggs A."/>
            <person name="Gujja S."/>
            <person name="Heilman E.R."/>
            <person name="Heiman D."/>
            <person name="Howarth C."/>
            <person name="Mehta T."/>
            <person name="Neiman D."/>
            <person name="Pearson M."/>
            <person name="Roberts A."/>
            <person name="Saif S."/>
            <person name="Shea T."/>
            <person name="Shenoy N."/>
            <person name="Sisk P."/>
            <person name="Stolte C."/>
            <person name="Sykes S."/>
            <person name="White J."/>
            <person name="Yandava C."/>
            <person name="Haas B."/>
            <person name="Henn M.R."/>
            <person name="Nusbaum C."/>
            <person name="Birren B."/>
        </authorList>
    </citation>
    <scope>NUCLEOTIDE SEQUENCE [LARGE SCALE GENOMIC DNA]</scope>
</reference>
<dbReference type="RefSeq" id="XP_003139526.1">
    <property type="nucleotide sequence ID" value="XM_003139478.1"/>
</dbReference>
<dbReference type="CTD" id="9941337"/>
<dbReference type="KEGG" id="loa:LOAG_03941"/>
<sequence length="134" mass="14797">MTTQLTHIDGHIVEMCNLITMLITNVSCNWNKFESISIVFGIRTIIKDKLPYVSGTNNTGFKGMTVRSDASRPWYSCVAIRLSAAGVPCDHAERRKGRAMTSGGRRWAQGVIKSLTRLQEATVFVLLAAAVRPN</sequence>
<dbReference type="GeneID" id="9941337"/>
<gene>
    <name evidence="1" type="ORF">LOAG_03941</name>
</gene>
<dbReference type="InParanoid" id="A0A1S0U3A0"/>
<evidence type="ECO:0000313" key="1">
    <source>
        <dbReference type="EMBL" id="EFO24544.1"/>
    </source>
</evidence>
<organism evidence="1">
    <name type="scientific">Loa loa</name>
    <name type="common">Eye worm</name>
    <name type="synonym">Filaria loa</name>
    <dbReference type="NCBI Taxonomy" id="7209"/>
    <lineage>
        <taxon>Eukaryota</taxon>
        <taxon>Metazoa</taxon>
        <taxon>Ecdysozoa</taxon>
        <taxon>Nematoda</taxon>
        <taxon>Chromadorea</taxon>
        <taxon>Rhabditida</taxon>
        <taxon>Spirurina</taxon>
        <taxon>Spiruromorpha</taxon>
        <taxon>Filarioidea</taxon>
        <taxon>Onchocercidae</taxon>
        <taxon>Loa</taxon>
    </lineage>
</organism>